<reference evidence="6" key="1">
    <citation type="submission" date="2025-08" db="UniProtKB">
        <authorList>
            <consortium name="RefSeq"/>
        </authorList>
    </citation>
    <scope>IDENTIFICATION</scope>
    <source>
        <tissue evidence="6">Whole organism</tissue>
    </source>
</reference>
<dbReference type="Pfam" id="PF00248">
    <property type="entry name" value="Aldo_ket_red"/>
    <property type="match status" value="1"/>
</dbReference>
<dbReference type="PROSITE" id="PS00798">
    <property type="entry name" value="ALDOKETO_REDUCTASE_1"/>
    <property type="match status" value="1"/>
</dbReference>
<dbReference type="PIRSF" id="PIRSF000097">
    <property type="entry name" value="AKR"/>
    <property type="match status" value="1"/>
</dbReference>
<feature type="active site" description="Proton donor" evidence="1">
    <location>
        <position position="77"/>
    </location>
</feature>
<feature type="domain" description="NADP-dependent oxidoreductase" evidence="4">
    <location>
        <begin position="54"/>
        <end position="330"/>
    </location>
</feature>
<accession>A0A9C6TZH8</accession>
<evidence type="ECO:0000313" key="6">
    <source>
        <dbReference type="RefSeq" id="XP_052119922.1"/>
    </source>
</evidence>
<protein>
    <submittedName>
        <fullName evidence="6">1,5-anhydro-D-fructose reductase-like</fullName>
    </submittedName>
</protein>
<feature type="site" description="Lowers pKa of active site Tyr" evidence="3">
    <location>
        <position position="106"/>
    </location>
</feature>
<evidence type="ECO:0000256" key="1">
    <source>
        <dbReference type="PIRSR" id="PIRSR000097-1"/>
    </source>
</evidence>
<dbReference type="Gene3D" id="3.20.20.100">
    <property type="entry name" value="NADP-dependent oxidoreductase domain"/>
    <property type="match status" value="1"/>
</dbReference>
<dbReference type="Proteomes" id="UP000504606">
    <property type="component" value="Unplaced"/>
</dbReference>
<dbReference type="PROSITE" id="PS00063">
    <property type="entry name" value="ALDOKETO_REDUCTASE_3"/>
    <property type="match status" value="1"/>
</dbReference>
<dbReference type="InterPro" id="IPR018170">
    <property type="entry name" value="Aldo/ket_reductase_CS"/>
</dbReference>
<dbReference type="InterPro" id="IPR023210">
    <property type="entry name" value="NADP_OxRdtase_dom"/>
</dbReference>
<evidence type="ECO:0000313" key="5">
    <source>
        <dbReference type="Proteomes" id="UP000504606"/>
    </source>
</evidence>
<feature type="binding site" evidence="2">
    <location>
        <position position="139"/>
    </location>
    <ligand>
        <name>substrate</name>
    </ligand>
</feature>
<dbReference type="GeneID" id="113218238"/>
<dbReference type="GO" id="GO:0016491">
    <property type="term" value="F:oxidoreductase activity"/>
    <property type="evidence" value="ECO:0007669"/>
    <property type="project" value="InterPro"/>
</dbReference>
<keyword evidence="5" id="KW-1185">Reference proteome</keyword>
<dbReference type="PANTHER" id="PTHR11732">
    <property type="entry name" value="ALDO/KETO REDUCTASE"/>
    <property type="match status" value="1"/>
</dbReference>
<dbReference type="PRINTS" id="PR00069">
    <property type="entry name" value="ALDKETRDTASE"/>
</dbReference>
<dbReference type="RefSeq" id="XP_052119922.1">
    <property type="nucleotide sequence ID" value="XM_052263962.1"/>
</dbReference>
<dbReference type="KEGG" id="foc:113218238"/>
<dbReference type="OrthoDB" id="416253at2759"/>
<sequence length="362" mass="41119">MAVLPREVWVEVERERGWSWGDGGLRGQAAEPAPLPLISLLTRVSLSLFQARAEEIERATLDALDAGYRHFDTAFNYGNEQDIGRALRRWLDDGRGKREDLFVVTKLPMFANKAELVEPYLRKSLERLQLQYLDLYLIHGPFGMQADSTGESLGLSEDGCPTLDLTTDHLAIWKEMERMVDLGLVRSLGVSNFNLQQVRRLVKAARVPVSVNQVELHASMQQRDLVDSIRELGVAVTAYSPLGSPGAQSHFISKYNYSADNFPDLLGHPLVRELSLRYQKTPGQVLLRFLLQLKVAAIPKSANPTRIRENINVFDFELTPEEVESMRALDRGEKGRIFNFFFWKGINKHPEYPFPLPEEITN</sequence>
<dbReference type="InterPro" id="IPR036812">
    <property type="entry name" value="NAD(P)_OxRdtase_dom_sf"/>
</dbReference>
<evidence type="ECO:0000259" key="4">
    <source>
        <dbReference type="Pfam" id="PF00248"/>
    </source>
</evidence>
<gene>
    <name evidence="6" type="primary">LOC113218238</name>
</gene>
<evidence type="ECO:0000256" key="2">
    <source>
        <dbReference type="PIRSR" id="PIRSR000097-2"/>
    </source>
</evidence>
<organism evidence="5 6">
    <name type="scientific">Frankliniella occidentalis</name>
    <name type="common">Western flower thrips</name>
    <name type="synonym">Euthrips occidentalis</name>
    <dbReference type="NCBI Taxonomy" id="133901"/>
    <lineage>
        <taxon>Eukaryota</taxon>
        <taxon>Metazoa</taxon>
        <taxon>Ecdysozoa</taxon>
        <taxon>Arthropoda</taxon>
        <taxon>Hexapoda</taxon>
        <taxon>Insecta</taxon>
        <taxon>Pterygota</taxon>
        <taxon>Neoptera</taxon>
        <taxon>Paraneoptera</taxon>
        <taxon>Thysanoptera</taxon>
        <taxon>Terebrantia</taxon>
        <taxon>Thripoidea</taxon>
        <taxon>Thripidae</taxon>
        <taxon>Frankliniella</taxon>
    </lineage>
</organism>
<name>A0A9C6TZH8_FRAOC</name>
<evidence type="ECO:0000256" key="3">
    <source>
        <dbReference type="PIRSR" id="PIRSR000097-3"/>
    </source>
</evidence>
<dbReference type="SUPFAM" id="SSF51430">
    <property type="entry name" value="NAD(P)-linked oxidoreductase"/>
    <property type="match status" value="1"/>
</dbReference>
<dbReference type="PROSITE" id="PS00062">
    <property type="entry name" value="ALDOKETO_REDUCTASE_2"/>
    <property type="match status" value="1"/>
</dbReference>
<dbReference type="AlphaFoldDB" id="A0A9C6TZH8"/>
<dbReference type="InterPro" id="IPR020471">
    <property type="entry name" value="AKR"/>
</dbReference>
<proteinExistence type="predicted"/>